<evidence type="ECO:0000313" key="10">
    <source>
        <dbReference type="Proteomes" id="UP001152759"/>
    </source>
</evidence>
<protein>
    <recommendedName>
        <fullName evidence="6">Pre-rRNA-processing protein TSR1 homolog</fullName>
    </recommendedName>
</protein>
<accession>A0A9P0F4N9</accession>
<dbReference type="GO" id="GO:0000462">
    <property type="term" value="P:maturation of SSU-rRNA from tricistronic rRNA transcript (SSU-rRNA, 5.8S rRNA, LSU-rRNA)"/>
    <property type="evidence" value="ECO:0007669"/>
    <property type="project" value="TreeGrafter"/>
</dbReference>
<dbReference type="PANTHER" id="PTHR12858">
    <property type="entry name" value="RIBOSOME BIOGENESIS PROTEIN"/>
    <property type="match status" value="1"/>
</dbReference>
<organism evidence="9 10">
    <name type="scientific">Bemisia tabaci</name>
    <name type="common">Sweetpotato whitefly</name>
    <name type="synonym">Aleurodes tabaci</name>
    <dbReference type="NCBI Taxonomy" id="7038"/>
    <lineage>
        <taxon>Eukaryota</taxon>
        <taxon>Metazoa</taxon>
        <taxon>Ecdysozoa</taxon>
        <taxon>Arthropoda</taxon>
        <taxon>Hexapoda</taxon>
        <taxon>Insecta</taxon>
        <taxon>Pterygota</taxon>
        <taxon>Neoptera</taxon>
        <taxon>Paraneoptera</taxon>
        <taxon>Hemiptera</taxon>
        <taxon>Sternorrhyncha</taxon>
        <taxon>Aleyrodoidea</taxon>
        <taxon>Aleyrodidae</taxon>
        <taxon>Aleyrodinae</taxon>
        <taxon>Bemisia</taxon>
    </lineage>
</organism>
<dbReference type="Pfam" id="PF04950">
    <property type="entry name" value="RIBIOP_C"/>
    <property type="match status" value="1"/>
</dbReference>
<gene>
    <name evidence="9" type="ORF">BEMITA_LOCUS7722</name>
</gene>
<evidence type="ECO:0000256" key="4">
    <source>
        <dbReference type="ARBA" id="ARBA00037087"/>
    </source>
</evidence>
<evidence type="ECO:0000313" key="9">
    <source>
        <dbReference type="EMBL" id="CAH0388837.1"/>
    </source>
</evidence>
<sequence>MAVNKTEAHRPGPYKQSNKAHKTGRHRSKGQIDAAVKGKSVLHHAIKKHTKKQKRIERRNIGVQLRKKKVEEACFLKRRGPKDPPFLIAVVSLNEVLSPFKLLELFEKADEGATISHSAQGYMHMSLPIMKQRFTIMALDTKDLFKLLDALKVADIVIFAIPVAGIDELGELAITSILAQGLPTYSVTITGLQYLPINKHSAAKHDIQRSLTRWLPEEKLQCLDKPSDALNLFRRISGQKKRSVIQRDRRAHLLAENLDFKLDSDGANSGTLAISGYLRGQSLSVNSLVHIPGVGDFQMSEIWSPGDPYPLSELAKKIESSPIALAKADPALQESLESENTPDPMDAEQTWPTAEELQQAAENRKKKVIKVPKGFSEYQAAWIMEDAEEVEESGNSGDEDEEMEVPADDADSDAKSAASEEEYDTLTVTSEAPMGAEKYDAQMDIEGEQKLLQTLKDAKTDAAFPDEVDTPQNMPARVRFQKYRGLQSFRTSPWDPKENLPLDYARIFQFQNFDRTKKRILKEQEEKECIPTPGTYITVLVKNVTKDQYQSLICQPTVLYGLLPYEQKMSVLNLVLRRSILDEEQLPIKSKEPMVFQCGYRRFKACPVFSQHTNGAKHKFERYFQPNSVVVATVFAPIVFPPCSVLAFKPDKNNLLELVATGSVLSVNPDRIILKRVVLSGHPLKVRKRSAIVRFMFFNREDIEWFKPVELNTKYGRRGHIKEPLGTHGHMKCVFDGQLKSQDSVLLTLYKRVFPKWTYDTSLPAVTHEMDTE</sequence>
<dbReference type="InterPro" id="IPR030387">
    <property type="entry name" value="G_Bms1/Tsr1_dom"/>
</dbReference>
<feature type="compositionally biased region" description="Acidic residues" evidence="7">
    <location>
        <begin position="387"/>
        <end position="411"/>
    </location>
</feature>
<evidence type="ECO:0000256" key="1">
    <source>
        <dbReference type="ARBA" id="ARBA00004604"/>
    </source>
</evidence>
<feature type="region of interest" description="Disordered" evidence="7">
    <location>
        <begin position="1"/>
        <end position="32"/>
    </location>
</feature>
<dbReference type="GO" id="GO:0030688">
    <property type="term" value="C:preribosome, small subunit precursor"/>
    <property type="evidence" value="ECO:0007669"/>
    <property type="project" value="TreeGrafter"/>
</dbReference>
<evidence type="ECO:0000256" key="7">
    <source>
        <dbReference type="SAM" id="MobiDB-lite"/>
    </source>
</evidence>
<feature type="compositionally biased region" description="Basic residues" evidence="7">
    <location>
        <begin position="18"/>
        <end position="29"/>
    </location>
</feature>
<dbReference type="GO" id="GO:0000479">
    <property type="term" value="P:endonucleolytic cleavage of tricistronic rRNA transcript (SSU-rRNA, 5.8S rRNA, LSU-rRNA)"/>
    <property type="evidence" value="ECO:0007669"/>
    <property type="project" value="TreeGrafter"/>
</dbReference>
<keyword evidence="2" id="KW-0690">Ribosome biogenesis</keyword>
<dbReference type="PROSITE" id="PS51714">
    <property type="entry name" value="G_BMS1"/>
    <property type="match status" value="1"/>
</dbReference>
<dbReference type="InterPro" id="IPR039761">
    <property type="entry name" value="Bms1/Tsr1"/>
</dbReference>
<feature type="region of interest" description="Disordered" evidence="7">
    <location>
        <begin position="330"/>
        <end position="349"/>
    </location>
</feature>
<dbReference type="SMART" id="SM00785">
    <property type="entry name" value="AARP2CN"/>
    <property type="match status" value="1"/>
</dbReference>
<comment type="function">
    <text evidence="4">Required during maturation of the 40S ribosomal subunit in the nucleolus.</text>
</comment>
<dbReference type="GO" id="GO:0005730">
    <property type="term" value="C:nucleolus"/>
    <property type="evidence" value="ECO:0007669"/>
    <property type="project" value="UniProtKB-SubCell"/>
</dbReference>
<dbReference type="Pfam" id="PF08142">
    <property type="entry name" value="AARP2CN"/>
    <property type="match status" value="1"/>
</dbReference>
<dbReference type="EMBL" id="OU963865">
    <property type="protein sequence ID" value="CAH0388837.1"/>
    <property type="molecule type" value="Genomic_DNA"/>
</dbReference>
<keyword evidence="3" id="KW-0539">Nucleus</keyword>
<dbReference type="AlphaFoldDB" id="A0A9P0F4N9"/>
<dbReference type="GO" id="GO:0005525">
    <property type="term" value="F:GTP binding"/>
    <property type="evidence" value="ECO:0007669"/>
    <property type="project" value="TreeGrafter"/>
</dbReference>
<keyword evidence="10" id="KW-1185">Reference proteome</keyword>
<dbReference type="SMART" id="SM01362">
    <property type="entry name" value="DUF663"/>
    <property type="match status" value="1"/>
</dbReference>
<proteinExistence type="inferred from homology"/>
<reference evidence="9" key="1">
    <citation type="submission" date="2021-12" db="EMBL/GenBank/DDBJ databases">
        <authorList>
            <person name="King R."/>
        </authorList>
    </citation>
    <scope>NUCLEOTIDE SEQUENCE</scope>
</reference>
<feature type="region of interest" description="Disordered" evidence="7">
    <location>
        <begin position="387"/>
        <end position="426"/>
    </location>
</feature>
<comment type="similarity">
    <text evidence="5">Belongs to the TRAFAC class translation factor GTPase superfamily. Bms1-like GTPase family. TSR1 subfamily.</text>
</comment>
<dbReference type="InterPro" id="IPR012948">
    <property type="entry name" value="AARP2CN"/>
</dbReference>
<dbReference type="Pfam" id="PF22298">
    <property type="entry name" value="Tsr1_G-like"/>
    <property type="match status" value="1"/>
</dbReference>
<dbReference type="PANTHER" id="PTHR12858:SF1">
    <property type="entry name" value="PRE-RRNA-PROCESSING PROTEIN TSR1 HOMOLOG"/>
    <property type="match status" value="1"/>
</dbReference>
<dbReference type="GO" id="GO:0003924">
    <property type="term" value="F:GTPase activity"/>
    <property type="evidence" value="ECO:0007669"/>
    <property type="project" value="TreeGrafter"/>
</dbReference>
<evidence type="ECO:0000256" key="5">
    <source>
        <dbReference type="ARBA" id="ARBA00038288"/>
    </source>
</evidence>
<evidence type="ECO:0000256" key="2">
    <source>
        <dbReference type="ARBA" id="ARBA00022517"/>
    </source>
</evidence>
<dbReference type="InterPro" id="IPR007034">
    <property type="entry name" value="BMS1_TSR1_C"/>
</dbReference>
<name>A0A9P0F4N9_BEMTA</name>
<dbReference type="Proteomes" id="UP001152759">
    <property type="component" value="Chromosome 4"/>
</dbReference>
<dbReference type="KEGG" id="btab:109034911"/>
<evidence type="ECO:0000256" key="3">
    <source>
        <dbReference type="ARBA" id="ARBA00023242"/>
    </source>
</evidence>
<evidence type="ECO:0000256" key="6">
    <source>
        <dbReference type="ARBA" id="ARBA00040070"/>
    </source>
</evidence>
<comment type="subcellular location">
    <subcellularLocation>
        <location evidence="1">Nucleus</location>
        <location evidence="1">Nucleolus</location>
    </subcellularLocation>
</comment>
<dbReference type="GO" id="GO:0034511">
    <property type="term" value="F:U3 snoRNA binding"/>
    <property type="evidence" value="ECO:0007669"/>
    <property type="project" value="TreeGrafter"/>
</dbReference>
<feature type="compositionally biased region" description="Basic and acidic residues" evidence="7">
    <location>
        <begin position="1"/>
        <end position="10"/>
    </location>
</feature>
<feature type="domain" description="Bms1-type G" evidence="8">
    <location>
        <begin position="84"/>
        <end position="242"/>
    </location>
</feature>
<evidence type="ECO:0000259" key="8">
    <source>
        <dbReference type="PROSITE" id="PS51714"/>
    </source>
</evidence>